<evidence type="ECO:0000313" key="1">
    <source>
        <dbReference type="EMBL" id="SFH21786.1"/>
    </source>
</evidence>
<reference evidence="2" key="1">
    <citation type="submission" date="2016-10" db="EMBL/GenBank/DDBJ databases">
        <authorList>
            <person name="Varghese N."/>
            <person name="Submissions S."/>
        </authorList>
    </citation>
    <scope>NUCLEOTIDE SEQUENCE [LARGE SCALE GENOMIC DNA]</scope>
    <source>
        <strain evidence="2">DSM 17038</strain>
    </source>
</reference>
<gene>
    <name evidence="1" type="ORF">SAMN05660649_04295</name>
</gene>
<keyword evidence="2" id="KW-1185">Reference proteome</keyword>
<name>A0A1I2Y9Y1_9FIRM</name>
<proteinExistence type="predicted"/>
<dbReference type="EMBL" id="FOOX01000020">
    <property type="protein sequence ID" value="SFH21786.1"/>
    <property type="molecule type" value="Genomic_DNA"/>
</dbReference>
<dbReference type="RefSeq" id="WP_274377573.1">
    <property type="nucleotide sequence ID" value="NZ_FOOX01000020.1"/>
</dbReference>
<organism evidence="1 2">
    <name type="scientific">Desulfotruncus arcticus DSM 17038</name>
    <dbReference type="NCBI Taxonomy" id="1121424"/>
    <lineage>
        <taxon>Bacteria</taxon>
        <taxon>Bacillati</taxon>
        <taxon>Bacillota</taxon>
        <taxon>Clostridia</taxon>
        <taxon>Eubacteriales</taxon>
        <taxon>Desulfallaceae</taxon>
        <taxon>Desulfotruncus</taxon>
    </lineage>
</organism>
<protein>
    <submittedName>
        <fullName evidence="1">Uncharacterized protein</fullName>
    </submittedName>
</protein>
<accession>A0A1I2Y9Y1</accession>
<sequence length="44" mass="4878">MAMAAVECVLDNISICELDSLYREAGLVMLCEDGHAVKTFKEEE</sequence>
<dbReference type="AlphaFoldDB" id="A0A1I2Y9Y1"/>
<dbReference type="Proteomes" id="UP000199337">
    <property type="component" value="Unassembled WGS sequence"/>
</dbReference>
<dbReference type="STRING" id="341036.SAMN05660649_04295"/>
<evidence type="ECO:0000313" key="2">
    <source>
        <dbReference type="Proteomes" id="UP000199337"/>
    </source>
</evidence>